<organism evidence="2 3">
    <name type="scientific">Fontibacillus phaseoli</name>
    <dbReference type="NCBI Taxonomy" id="1416533"/>
    <lineage>
        <taxon>Bacteria</taxon>
        <taxon>Bacillati</taxon>
        <taxon>Bacillota</taxon>
        <taxon>Bacilli</taxon>
        <taxon>Bacillales</taxon>
        <taxon>Paenibacillaceae</taxon>
        <taxon>Fontibacillus</taxon>
    </lineage>
</organism>
<dbReference type="RefSeq" id="WP_114497282.1">
    <property type="nucleotide sequence ID" value="NZ_QPJW01000005.1"/>
</dbReference>
<gene>
    <name evidence="2" type="ORF">DFP94_105151</name>
</gene>
<accession>A0A369BD13</accession>
<dbReference type="EMBL" id="QPJW01000005">
    <property type="protein sequence ID" value="RCX19135.1"/>
    <property type="molecule type" value="Genomic_DNA"/>
</dbReference>
<feature type="transmembrane region" description="Helical" evidence="1">
    <location>
        <begin position="6"/>
        <end position="27"/>
    </location>
</feature>
<dbReference type="Gene3D" id="3.40.30.10">
    <property type="entry name" value="Glutaredoxin"/>
    <property type="match status" value="1"/>
</dbReference>
<name>A0A369BD13_9BACL</name>
<evidence type="ECO:0000313" key="3">
    <source>
        <dbReference type="Proteomes" id="UP000253090"/>
    </source>
</evidence>
<protein>
    <recommendedName>
        <fullName evidence="4">Methylamine dehydrogenase accessory protein MauD</fullName>
    </recommendedName>
</protein>
<dbReference type="OrthoDB" id="2974362at2"/>
<keyword evidence="1" id="KW-1133">Transmembrane helix</keyword>
<comment type="caution">
    <text evidence="2">The sequence shown here is derived from an EMBL/GenBank/DDBJ whole genome shotgun (WGS) entry which is preliminary data.</text>
</comment>
<evidence type="ECO:0000256" key="1">
    <source>
        <dbReference type="SAM" id="Phobius"/>
    </source>
</evidence>
<dbReference type="AlphaFoldDB" id="A0A369BD13"/>
<keyword evidence="1" id="KW-0472">Membrane</keyword>
<sequence length="179" mass="20091">MPDIFDISYLLLWVIVILISYGVIVILKSAIATRSMLYEQQEGLPEGVEFPLNDRIPMDGKALSLTDHGKLGTLIFLTSSQCLACKKLYSVINEVQKKMPVYQYLFMMSGPEDEVNAAIKLYELQVPIIHVENFKDLQTPFVPFGYYVSPDGLIKAKGIINNEGHLQALVKHGEERVSA</sequence>
<reference evidence="2 3" key="1">
    <citation type="submission" date="2018-07" db="EMBL/GenBank/DDBJ databases">
        <title>Genomic Encyclopedia of Type Strains, Phase III (KMG-III): the genomes of soil and plant-associated and newly described type strains.</title>
        <authorList>
            <person name="Whitman W."/>
        </authorList>
    </citation>
    <scope>NUCLEOTIDE SEQUENCE [LARGE SCALE GENOMIC DNA]</scope>
    <source>
        <strain evidence="2 3">CECT 8333</strain>
    </source>
</reference>
<dbReference type="SUPFAM" id="SSF52833">
    <property type="entry name" value="Thioredoxin-like"/>
    <property type="match status" value="1"/>
</dbReference>
<keyword evidence="3" id="KW-1185">Reference proteome</keyword>
<dbReference type="InterPro" id="IPR036249">
    <property type="entry name" value="Thioredoxin-like_sf"/>
</dbReference>
<proteinExistence type="predicted"/>
<evidence type="ECO:0008006" key="4">
    <source>
        <dbReference type="Google" id="ProtNLM"/>
    </source>
</evidence>
<evidence type="ECO:0000313" key="2">
    <source>
        <dbReference type="EMBL" id="RCX19135.1"/>
    </source>
</evidence>
<keyword evidence="1" id="KW-0812">Transmembrane</keyword>
<dbReference type="Proteomes" id="UP000253090">
    <property type="component" value="Unassembled WGS sequence"/>
</dbReference>